<dbReference type="InterPro" id="IPR053465">
    <property type="entry name" value="Sortase_Class_E"/>
</dbReference>
<dbReference type="GO" id="GO:0016787">
    <property type="term" value="F:hydrolase activity"/>
    <property type="evidence" value="ECO:0007669"/>
    <property type="project" value="UniProtKB-KW"/>
</dbReference>
<sequence length="248" mass="27723">MTSSAKRFSWLQFLGELLITLGVLFLLFAFYEAYWTNLEAGRNQTVAERNLDERWENPRARHTPELGQAMARLYIPAFGPDYQFAIIEGTDEQELLAGPGHYTDSQLPGEPGNFAVAGHRVGKGAPFNDLGHLNACDAMIVETATNWEIYRVLPIDSRDLDCYPPDVDKRVRDGDYSHLVGRHITDPSDYSVISPLPGTDAEGPDLLPILTLTTCHPQFSNAERMIIHAVHVRTEPKTGDLPQEMMEG</sequence>
<dbReference type="InterPro" id="IPR023365">
    <property type="entry name" value="Sortase_dom-sf"/>
</dbReference>
<evidence type="ECO:0000256" key="2">
    <source>
        <dbReference type="PIRSR" id="PIRSR605754-1"/>
    </source>
</evidence>
<dbReference type="KEGG" id="cpyr:CYJ47_13290"/>
<dbReference type="InterPro" id="IPR005754">
    <property type="entry name" value="Sortase"/>
</dbReference>
<dbReference type="AlphaFoldDB" id="A0AAF0YRP8"/>
<dbReference type="Pfam" id="PF04203">
    <property type="entry name" value="Sortase"/>
    <property type="match status" value="1"/>
</dbReference>
<name>A0AAF0YRP8_9CORY</name>
<evidence type="ECO:0000313" key="5">
    <source>
        <dbReference type="Proteomes" id="UP000234560"/>
    </source>
</evidence>
<gene>
    <name evidence="4" type="ORF">CYJ47_13290</name>
</gene>
<dbReference type="Gene3D" id="2.40.260.10">
    <property type="entry name" value="Sortase"/>
    <property type="match status" value="1"/>
</dbReference>
<keyword evidence="1" id="KW-0378">Hydrolase</keyword>
<dbReference type="SUPFAM" id="SSF63817">
    <property type="entry name" value="Sortase"/>
    <property type="match status" value="1"/>
</dbReference>
<reference evidence="4" key="2">
    <citation type="submission" date="2023-10" db="EMBL/GenBank/DDBJ databases">
        <authorList>
            <person name="Choi B."/>
        </authorList>
    </citation>
    <scope>NUCLEOTIDE SEQUENCE</scope>
    <source>
        <strain evidence="4">UMB0763</strain>
    </source>
</reference>
<dbReference type="NCBIfam" id="NF033747">
    <property type="entry name" value="class_E_sortase"/>
    <property type="match status" value="1"/>
</dbReference>
<accession>A0AAF0YRP8</accession>
<keyword evidence="3" id="KW-0472">Membrane</keyword>
<dbReference type="Proteomes" id="UP000234560">
    <property type="component" value="Chromosome"/>
</dbReference>
<keyword evidence="3" id="KW-1133">Transmembrane helix</keyword>
<dbReference type="RefSeq" id="WP_101678845.1">
    <property type="nucleotide sequence ID" value="NZ_CAUPGZ010000009.1"/>
</dbReference>
<evidence type="ECO:0000313" key="4">
    <source>
        <dbReference type="EMBL" id="WOT02192.1"/>
    </source>
</evidence>
<protein>
    <submittedName>
        <fullName evidence="4">Class E sortase</fullName>
    </submittedName>
</protein>
<evidence type="ECO:0000256" key="1">
    <source>
        <dbReference type="ARBA" id="ARBA00022801"/>
    </source>
</evidence>
<feature type="active site" description="Acyl-thioester intermediate" evidence="2">
    <location>
        <position position="215"/>
    </location>
</feature>
<keyword evidence="3" id="KW-0812">Transmembrane</keyword>
<dbReference type="InterPro" id="IPR042003">
    <property type="entry name" value="Sortase_E"/>
</dbReference>
<dbReference type="EMBL" id="CP136958">
    <property type="protein sequence ID" value="WOT02192.1"/>
    <property type="molecule type" value="Genomic_DNA"/>
</dbReference>
<feature type="active site" description="Proton donor/acceptor" evidence="2">
    <location>
        <position position="119"/>
    </location>
</feature>
<proteinExistence type="predicted"/>
<evidence type="ECO:0000256" key="3">
    <source>
        <dbReference type="SAM" id="Phobius"/>
    </source>
</evidence>
<reference evidence="4" key="1">
    <citation type="submission" date="2017-12" db="EMBL/GenBank/DDBJ databases">
        <authorList>
            <person name="Thomas-White K."/>
            <person name="Wolfe A.J."/>
        </authorList>
    </citation>
    <scope>NUCLEOTIDE SEQUENCE</scope>
    <source>
        <strain evidence="4">UMB0763</strain>
    </source>
</reference>
<organism evidence="4 5">
    <name type="scientific">Corynebacterium pyruviciproducens</name>
    <dbReference type="NCBI Taxonomy" id="598660"/>
    <lineage>
        <taxon>Bacteria</taxon>
        <taxon>Bacillati</taxon>
        <taxon>Actinomycetota</taxon>
        <taxon>Actinomycetes</taxon>
        <taxon>Mycobacteriales</taxon>
        <taxon>Corynebacteriaceae</taxon>
        <taxon>Corynebacterium</taxon>
    </lineage>
</organism>
<dbReference type="CDD" id="cd05830">
    <property type="entry name" value="Sortase_E"/>
    <property type="match status" value="1"/>
</dbReference>
<feature type="transmembrane region" description="Helical" evidence="3">
    <location>
        <begin position="12"/>
        <end position="31"/>
    </location>
</feature>